<keyword evidence="3" id="KW-1185">Reference proteome</keyword>
<sequence length="344" mass="38907">MSINHKTQSFDKILSASDNASASPLSENLYFHGGILNSSSGDNIYLRQYHTIGRSKDCHTPLSRNDISRIHAVMFWQENGWYIQDKSTNGVWVNRKRIAKDQTVALQKNDQIALSSKAGDTFTLVSSDEPSDMLINSKSLPSICLNKPFTKLSKQFSLYFENGIWYLETLVDDNWESTKVYDGDTIHIDGGEYTLQTNRIEEKTCQNRPVVRTIEDLTFHINVSSDEEEIQLSINDSEHTATIGGHRLYNQLYLFLCLARQSNSDRALGYEPAHCGWVNLNELSNSLGIEPENTRIRLHRLRTRLRDTASFSGIDACQILQLQGGEVRLNTANIEIVKGGKNES</sequence>
<dbReference type="InterPro" id="IPR008984">
    <property type="entry name" value="SMAD_FHA_dom_sf"/>
</dbReference>
<dbReference type="EMBL" id="BSNX01000028">
    <property type="protein sequence ID" value="GLQ73076.1"/>
    <property type="molecule type" value="Genomic_DNA"/>
</dbReference>
<reference evidence="3" key="1">
    <citation type="journal article" date="2019" name="Int. J. Syst. Evol. Microbiol.">
        <title>The Global Catalogue of Microorganisms (GCM) 10K type strain sequencing project: providing services to taxonomists for standard genome sequencing and annotation.</title>
        <authorList>
            <consortium name="The Broad Institute Genomics Platform"/>
            <consortium name="The Broad Institute Genome Sequencing Center for Infectious Disease"/>
            <person name="Wu L."/>
            <person name="Ma J."/>
        </authorList>
    </citation>
    <scope>NUCLEOTIDE SEQUENCE [LARGE SCALE GENOMIC DNA]</scope>
    <source>
        <strain evidence="3">NBRC 15640</strain>
    </source>
</reference>
<comment type="caution">
    <text evidence="2">The sequence shown here is derived from an EMBL/GenBank/DDBJ whole genome shotgun (WGS) entry which is preliminary data.</text>
</comment>
<evidence type="ECO:0000313" key="2">
    <source>
        <dbReference type="EMBL" id="GLQ73076.1"/>
    </source>
</evidence>
<dbReference type="AlphaFoldDB" id="A0AAV5NQZ4"/>
<dbReference type="PROSITE" id="PS50006">
    <property type="entry name" value="FHA_DOMAIN"/>
    <property type="match status" value="1"/>
</dbReference>
<dbReference type="Gene3D" id="2.60.200.20">
    <property type="match status" value="1"/>
</dbReference>
<dbReference type="Pfam" id="PF00498">
    <property type="entry name" value="FHA"/>
    <property type="match status" value="1"/>
</dbReference>
<dbReference type="PANTHER" id="PTHR23308">
    <property type="entry name" value="NUCLEAR INHIBITOR OF PROTEIN PHOSPHATASE-1"/>
    <property type="match status" value="1"/>
</dbReference>
<protein>
    <recommendedName>
        <fullName evidence="1">FHA domain-containing protein</fullName>
    </recommendedName>
</protein>
<organism evidence="2 3">
    <name type="scientific">Vibrio penaeicida</name>
    <dbReference type="NCBI Taxonomy" id="104609"/>
    <lineage>
        <taxon>Bacteria</taxon>
        <taxon>Pseudomonadati</taxon>
        <taxon>Pseudomonadota</taxon>
        <taxon>Gammaproteobacteria</taxon>
        <taxon>Vibrionales</taxon>
        <taxon>Vibrionaceae</taxon>
        <taxon>Vibrio</taxon>
    </lineage>
</organism>
<dbReference type="SMART" id="SM00240">
    <property type="entry name" value="FHA"/>
    <property type="match status" value="1"/>
</dbReference>
<dbReference type="SUPFAM" id="SSF49879">
    <property type="entry name" value="SMAD/FHA domain"/>
    <property type="match status" value="1"/>
</dbReference>
<feature type="domain" description="FHA" evidence="1">
    <location>
        <begin position="50"/>
        <end position="98"/>
    </location>
</feature>
<proteinExistence type="predicted"/>
<dbReference type="RefSeq" id="WP_126606715.1">
    <property type="nucleotide sequence ID" value="NZ_AP025144.1"/>
</dbReference>
<name>A0AAV5NQZ4_9VIBR</name>
<evidence type="ECO:0000313" key="3">
    <source>
        <dbReference type="Proteomes" id="UP001156690"/>
    </source>
</evidence>
<accession>A0AAV5NQZ4</accession>
<gene>
    <name evidence="2" type="ORF">GCM10007932_24360</name>
</gene>
<dbReference type="CDD" id="cd00060">
    <property type="entry name" value="FHA"/>
    <property type="match status" value="1"/>
</dbReference>
<dbReference type="Proteomes" id="UP001156690">
    <property type="component" value="Unassembled WGS sequence"/>
</dbReference>
<dbReference type="InterPro" id="IPR050923">
    <property type="entry name" value="Cell_Proc_Reg/RNA_Proc"/>
</dbReference>
<evidence type="ECO:0000259" key="1">
    <source>
        <dbReference type="PROSITE" id="PS50006"/>
    </source>
</evidence>
<dbReference type="InterPro" id="IPR000253">
    <property type="entry name" value="FHA_dom"/>
</dbReference>